<sequence length="439" mass="45816">MSPFKAPAPRRAALTVWGAALAAYVAAVAGRTSFGVVGLQAAERFDVSATALSLFSVLQLAVYAGAQVPVGALLDRVGSRTMLLGGGVVLALAHLLLAFAETFPAALAARVLVGLGDAATFVPVIRLLPAWFPAGRVPVLTQVTSLVGQAGQIISAVPFLGLVVARGWTTAFAALSCLGVVTIVTTLLLVRNRPRDAPAPARNQQRDVPLRAVLHEPGAWLGLSTHFVCLFPANTFLLLWGVPFLTAGQGVSAEAASLLLSLTALTGVVTGPVTGVLTGRHPLRRSWLVLGSVAACLVAWASVLLPATPRPLWQLALLAVTLGAMMSAAGIGFDFARTFVPPARFGTATGLVNVGGFSASLISIFLVGAILDLVGGPHTLADYRLALSSQVLLWVMGLTGVLVFRRAARRRMAERTGVVVPPVRQALARRRSRRRDAPQ</sequence>
<dbReference type="InterPro" id="IPR020846">
    <property type="entry name" value="MFS_dom"/>
</dbReference>
<dbReference type="CDD" id="cd06174">
    <property type="entry name" value="MFS"/>
    <property type="match status" value="1"/>
</dbReference>
<reference evidence="9" key="1">
    <citation type="journal article" date="2019" name="Int. J. Syst. Evol. Microbiol.">
        <title>The Global Catalogue of Microorganisms (GCM) 10K type strain sequencing project: providing services to taxonomists for standard genome sequencing and annotation.</title>
        <authorList>
            <consortium name="The Broad Institute Genomics Platform"/>
            <consortium name="The Broad Institute Genome Sequencing Center for Infectious Disease"/>
            <person name="Wu L."/>
            <person name="Ma J."/>
        </authorList>
    </citation>
    <scope>NUCLEOTIDE SEQUENCE [LARGE SCALE GENOMIC DNA]</scope>
    <source>
        <strain evidence="9">JCM 17810</strain>
    </source>
</reference>
<protein>
    <submittedName>
        <fullName evidence="8">MFS transporter</fullName>
    </submittedName>
</protein>
<keyword evidence="3 6" id="KW-0812">Transmembrane</keyword>
<evidence type="ECO:0000256" key="2">
    <source>
        <dbReference type="ARBA" id="ARBA00022475"/>
    </source>
</evidence>
<dbReference type="RefSeq" id="WP_345216089.1">
    <property type="nucleotide sequence ID" value="NZ_BAABGN010000008.1"/>
</dbReference>
<evidence type="ECO:0000256" key="1">
    <source>
        <dbReference type="ARBA" id="ARBA00004651"/>
    </source>
</evidence>
<feature type="transmembrane region" description="Helical" evidence="6">
    <location>
        <begin position="51"/>
        <end position="74"/>
    </location>
</feature>
<feature type="transmembrane region" description="Helical" evidence="6">
    <location>
        <begin position="171"/>
        <end position="190"/>
    </location>
</feature>
<keyword evidence="5 6" id="KW-0472">Membrane</keyword>
<feature type="transmembrane region" description="Helical" evidence="6">
    <location>
        <begin position="220"/>
        <end position="243"/>
    </location>
</feature>
<dbReference type="Pfam" id="PF07690">
    <property type="entry name" value="MFS_1"/>
    <property type="match status" value="1"/>
</dbReference>
<evidence type="ECO:0000256" key="5">
    <source>
        <dbReference type="ARBA" id="ARBA00023136"/>
    </source>
</evidence>
<dbReference type="PANTHER" id="PTHR43124">
    <property type="entry name" value="PURINE EFFLUX PUMP PBUE"/>
    <property type="match status" value="1"/>
</dbReference>
<dbReference type="InterPro" id="IPR036259">
    <property type="entry name" value="MFS_trans_sf"/>
</dbReference>
<evidence type="ECO:0000259" key="7">
    <source>
        <dbReference type="PROSITE" id="PS50850"/>
    </source>
</evidence>
<organism evidence="8 9">
    <name type="scientific">Georgenia halophila</name>
    <dbReference type="NCBI Taxonomy" id="620889"/>
    <lineage>
        <taxon>Bacteria</taxon>
        <taxon>Bacillati</taxon>
        <taxon>Actinomycetota</taxon>
        <taxon>Actinomycetes</taxon>
        <taxon>Micrococcales</taxon>
        <taxon>Bogoriellaceae</taxon>
        <taxon>Georgenia</taxon>
    </lineage>
</organism>
<dbReference type="Proteomes" id="UP001500622">
    <property type="component" value="Unassembled WGS sequence"/>
</dbReference>
<feature type="transmembrane region" description="Helical" evidence="6">
    <location>
        <begin position="383"/>
        <end position="404"/>
    </location>
</feature>
<evidence type="ECO:0000256" key="4">
    <source>
        <dbReference type="ARBA" id="ARBA00022989"/>
    </source>
</evidence>
<dbReference type="EMBL" id="BAABGN010000008">
    <property type="protein sequence ID" value="GAA4423742.1"/>
    <property type="molecule type" value="Genomic_DNA"/>
</dbReference>
<feature type="transmembrane region" description="Helical" evidence="6">
    <location>
        <begin position="313"/>
        <end position="336"/>
    </location>
</feature>
<dbReference type="PROSITE" id="PS50850">
    <property type="entry name" value="MFS"/>
    <property type="match status" value="1"/>
</dbReference>
<dbReference type="SUPFAM" id="SSF103473">
    <property type="entry name" value="MFS general substrate transporter"/>
    <property type="match status" value="1"/>
</dbReference>
<keyword evidence="9" id="KW-1185">Reference proteome</keyword>
<evidence type="ECO:0000256" key="6">
    <source>
        <dbReference type="SAM" id="Phobius"/>
    </source>
</evidence>
<evidence type="ECO:0000313" key="8">
    <source>
        <dbReference type="EMBL" id="GAA4423742.1"/>
    </source>
</evidence>
<feature type="transmembrane region" description="Helical" evidence="6">
    <location>
        <begin position="81"/>
        <end position="100"/>
    </location>
</feature>
<dbReference type="Gene3D" id="1.20.1250.20">
    <property type="entry name" value="MFS general substrate transporter like domains"/>
    <property type="match status" value="2"/>
</dbReference>
<dbReference type="PANTHER" id="PTHR43124:SF3">
    <property type="entry name" value="CHLORAMPHENICOL EFFLUX PUMP RV0191"/>
    <property type="match status" value="1"/>
</dbReference>
<feature type="transmembrane region" description="Helical" evidence="6">
    <location>
        <begin position="255"/>
        <end position="275"/>
    </location>
</feature>
<gene>
    <name evidence="8" type="ORF">GCM10023169_19760</name>
</gene>
<dbReference type="InterPro" id="IPR050189">
    <property type="entry name" value="MFS_Efflux_Transporters"/>
</dbReference>
<proteinExistence type="predicted"/>
<feature type="transmembrane region" description="Helical" evidence="6">
    <location>
        <begin position="287"/>
        <end position="307"/>
    </location>
</feature>
<keyword evidence="2" id="KW-1003">Cell membrane</keyword>
<name>A0ABP8L7K6_9MICO</name>
<evidence type="ECO:0000256" key="3">
    <source>
        <dbReference type="ARBA" id="ARBA00022692"/>
    </source>
</evidence>
<feature type="domain" description="Major facilitator superfamily (MFS) profile" evidence="7">
    <location>
        <begin position="11"/>
        <end position="409"/>
    </location>
</feature>
<comment type="caution">
    <text evidence="8">The sequence shown here is derived from an EMBL/GenBank/DDBJ whole genome shotgun (WGS) entry which is preliminary data.</text>
</comment>
<dbReference type="InterPro" id="IPR011701">
    <property type="entry name" value="MFS"/>
</dbReference>
<evidence type="ECO:0000313" key="9">
    <source>
        <dbReference type="Proteomes" id="UP001500622"/>
    </source>
</evidence>
<keyword evidence="4 6" id="KW-1133">Transmembrane helix</keyword>
<feature type="transmembrane region" description="Helical" evidence="6">
    <location>
        <begin position="348"/>
        <end position="371"/>
    </location>
</feature>
<comment type="subcellular location">
    <subcellularLocation>
        <location evidence="1">Cell membrane</location>
        <topology evidence="1">Multi-pass membrane protein</topology>
    </subcellularLocation>
</comment>
<accession>A0ABP8L7K6</accession>